<evidence type="ECO:0000256" key="2">
    <source>
        <dbReference type="ARBA" id="ARBA00022525"/>
    </source>
</evidence>
<evidence type="ECO:0000256" key="5">
    <source>
        <dbReference type="ARBA" id="ARBA00022825"/>
    </source>
</evidence>
<comment type="caution">
    <text evidence="10">The sequence shown here is derived from an EMBL/GenBank/DDBJ whole genome shotgun (WGS) entry which is preliminary data.</text>
</comment>
<keyword evidence="6" id="KW-1015">Disulfide bond</keyword>
<organism evidence="10 11">
    <name type="scientific">Artemia franciscana</name>
    <name type="common">Brine shrimp</name>
    <name type="synonym">Artemia sanfranciscana</name>
    <dbReference type="NCBI Taxonomy" id="6661"/>
    <lineage>
        <taxon>Eukaryota</taxon>
        <taxon>Metazoa</taxon>
        <taxon>Ecdysozoa</taxon>
        <taxon>Arthropoda</taxon>
        <taxon>Crustacea</taxon>
        <taxon>Branchiopoda</taxon>
        <taxon>Anostraca</taxon>
        <taxon>Artemiidae</taxon>
        <taxon>Artemia</taxon>
    </lineage>
</organism>
<dbReference type="SMART" id="SM00020">
    <property type="entry name" value="Tryp_SPc"/>
    <property type="match status" value="1"/>
</dbReference>
<dbReference type="AlphaFoldDB" id="A0AA88L4I2"/>
<dbReference type="InterPro" id="IPR001254">
    <property type="entry name" value="Trypsin_dom"/>
</dbReference>
<dbReference type="SUPFAM" id="SSF50494">
    <property type="entry name" value="Trypsin-like serine proteases"/>
    <property type="match status" value="1"/>
</dbReference>
<gene>
    <name evidence="10" type="ORF">QYM36_005759</name>
</gene>
<keyword evidence="5 7" id="KW-0720">Serine protease</keyword>
<dbReference type="InterPro" id="IPR018114">
    <property type="entry name" value="TRYPSIN_HIS"/>
</dbReference>
<proteinExistence type="predicted"/>
<dbReference type="PROSITE" id="PS00134">
    <property type="entry name" value="TRYPSIN_HIS"/>
    <property type="match status" value="1"/>
</dbReference>
<dbReference type="Proteomes" id="UP001187531">
    <property type="component" value="Unassembled WGS sequence"/>
</dbReference>
<dbReference type="InterPro" id="IPR033116">
    <property type="entry name" value="TRYPSIN_SER"/>
</dbReference>
<dbReference type="GO" id="GO:0004252">
    <property type="term" value="F:serine-type endopeptidase activity"/>
    <property type="evidence" value="ECO:0007669"/>
    <property type="project" value="InterPro"/>
</dbReference>
<dbReference type="InterPro" id="IPR043504">
    <property type="entry name" value="Peptidase_S1_PA_chymotrypsin"/>
</dbReference>
<evidence type="ECO:0000313" key="10">
    <source>
        <dbReference type="EMBL" id="KAK2718528.1"/>
    </source>
</evidence>
<dbReference type="PROSITE" id="PS00135">
    <property type="entry name" value="TRYPSIN_SER"/>
    <property type="match status" value="1"/>
</dbReference>
<dbReference type="GO" id="GO:0005615">
    <property type="term" value="C:extracellular space"/>
    <property type="evidence" value="ECO:0007669"/>
    <property type="project" value="TreeGrafter"/>
</dbReference>
<keyword evidence="2" id="KW-0964">Secreted</keyword>
<evidence type="ECO:0000313" key="11">
    <source>
        <dbReference type="Proteomes" id="UP001187531"/>
    </source>
</evidence>
<feature type="region of interest" description="Disordered" evidence="8">
    <location>
        <begin position="20"/>
        <end position="46"/>
    </location>
</feature>
<comment type="subcellular location">
    <subcellularLocation>
        <location evidence="1">Secreted</location>
    </subcellularLocation>
</comment>
<evidence type="ECO:0000259" key="9">
    <source>
        <dbReference type="PROSITE" id="PS50240"/>
    </source>
</evidence>
<evidence type="ECO:0000256" key="8">
    <source>
        <dbReference type="SAM" id="MobiDB-lite"/>
    </source>
</evidence>
<dbReference type="EMBL" id="JAVRJZ010000009">
    <property type="protein sequence ID" value="KAK2718528.1"/>
    <property type="molecule type" value="Genomic_DNA"/>
</dbReference>
<evidence type="ECO:0000256" key="7">
    <source>
        <dbReference type="RuleBase" id="RU363034"/>
    </source>
</evidence>
<dbReference type="InterPro" id="IPR001314">
    <property type="entry name" value="Peptidase_S1A"/>
</dbReference>
<evidence type="ECO:0000256" key="1">
    <source>
        <dbReference type="ARBA" id="ARBA00004613"/>
    </source>
</evidence>
<dbReference type="CDD" id="cd00190">
    <property type="entry name" value="Tryp_SPc"/>
    <property type="match status" value="1"/>
</dbReference>
<keyword evidence="3 7" id="KW-0645">Protease</keyword>
<evidence type="ECO:0000256" key="4">
    <source>
        <dbReference type="ARBA" id="ARBA00022801"/>
    </source>
</evidence>
<dbReference type="InterPro" id="IPR009003">
    <property type="entry name" value="Peptidase_S1_PA"/>
</dbReference>
<dbReference type="PRINTS" id="PR00722">
    <property type="entry name" value="CHYMOTRYPSIN"/>
</dbReference>
<feature type="compositionally biased region" description="Polar residues" evidence="8">
    <location>
        <begin position="20"/>
        <end position="40"/>
    </location>
</feature>
<keyword evidence="4 7" id="KW-0378">Hydrolase</keyword>
<dbReference type="Gene3D" id="2.40.10.10">
    <property type="entry name" value="Trypsin-like serine proteases"/>
    <property type="match status" value="1"/>
</dbReference>
<dbReference type="PROSITE" id="PS50240">
    <property type="entry name" value="TRYPSIN_DOM"/>
    <property type="match status" value="1"/>
</dbReference>
<protein>
    <recommendedName>
        <fullName evidence="9">Peptidase S1 domain-containing protein</fullName>
    </recommendedName>
</protein>
<feature type="domain" description="Peptidase S1" evidence="9">
    <location>
        <begin position="172"/>
        <end position="411"/>
    </location>
</feature>
<dbReference type="Pfam" id="PF00089">
    <property type="entry name" value="Trypsin"/>
    <property type="match status" value="1"/>
</dbReference>
<dbReference type="InterPro" id="IPR050127">
    <property type="entry name" value="Serine_Proteases_S1"/>
</dbReference>
<dbReference type="FunFam" id="2.40.10.10:FF:000006">
    <property type="entry name" value="Serine proteinase stubble"/>
    <property type="match status" value="1"/>
</dbReference>
<sequence>MLLGFASSVELNALPGLKKSTSAKPTTLESSEKTTNPTDITTTESSFTTEAASPYADYDELKNLYLKQIEGVQMYGNETEERGLLDLLKRPFNIPNQCYYNDKKYECGLAIGCVFSGGKPLDLCRGGRVWVCCVPGNEVNINTGDSGTNNSPSLSSINDPKCGQLYSRTNRIVGGHESKTGVPWQVAIIKSSFLSRRISCGGALINRRWIITAAHCVHNTPSSSLRVRLGEYNIKSSGPYPSEDFDIDRKEVHPNYKPEDFQNDIALVRLTRDVQYRENILPVCLPERESTYIGQVATVSGWGRTSYGSGSSPDVIREVDVVVINRDECQKWYKEAGRKETIYDVFTCAGYKDGGRDSCQGDSGGPLTTRVEGRATLIGLVSWGIGCARELLPGVYTNIPKFVDWIERIVR</sequence>
<accession>A0AA88L4I2</accession>
<name>A0AA88L4I2_ARTSF</name>
<dbReference type="PANTHER" id="PTHR24264">
    <property type="entry name" value="TRYPSIN-RELATED"/>
    <property type="match status" value="1"/>
</dbReference>
<evidence type="ECO:0000256" key="6">
    <source>
        <dbReference type="ARBA" id="ARBA00023157"/>
    </source>
</evidence>
<keyword evidence="11" id="KW-1185">Reference proteome</keyword>
<dbReference type="GO" id="GO:0006508">
    <property type="term" value="P:proteolysis"/>
    <property type="evidence" value="ECO:0007669"/>
    <property type="project" value="UniProtKB-KW"/>
</dbReference>
<evidence type="ECO:0000256" key="3">
    <source>
        <dbReference type="ARBA" id="ARBA00022670"/>
    </source>
</evidence>
<reference evidence="10" key="1">
    <citation type="submission" date="2023-07" db="EMBL/GenBank/DDBJ databases">
        <title>Chromosome-level genome assembly of Artemia franciscana.</title>
        <authorList>
            <person name="Jo E."/>
        </authorList>
    </citation>
    <scope>NUCLEOTIDE SEQUENCE</scope>
    <source>
        <tissue evidence="10">Whole body</tissue>
    </source>
</reference>
<dbReference type="PANTHER" id="PTHR24264:SF65">
    <property type="entry name" value="SRCR DOMAIN-CONTAINING PROTEIN"/>
    <property type="match status" value="1"/>
</dbReference>